<reference evidence="2 3" key="1">
    <citation type="submission" date="2024-04" db="EMBL/GenBank/DDBJ databases">
        <authorList>
            <person name="Fracassetti M."/>
        </authorList>
    </citation>
    <scope>NUCLEOTIDE SEQUENCE [LARGE SCALE GENOMIC DNA]</scope>
</reference>
<evidence type="ECO:0000313" key="2">
    <source>
        <dbReference type="EMBL" id="CAL1355080.1"/>
    </source>
</evidence>
<accession>A0AAV2CF47</accession>
<gene>
    <name evidence="2" type="ORF">LTRI10_LOCUS2858</name>
</gene>
<keyword evidence="3" id="KW-1185">Reference proteome</keyword>
<feature type="compositionally biased region" description="Polar residues" evidence="1">
    <location>
        <begin position="22"/>
        <end position="35"/>
    </location>
</feature>
<proteinExistence type="predicted"/>
<dbReference type="Proteomes" id="UP001497516">
    <property type="component" value="Chromosome 1"/>
</dbReference>
<organism evidence="2 3">
    <name type="scientific">Linum trigynum</name>
    <dbReference type="NCBI Taxonomy" id="586398"/>
    <lineage>
        <taxon>Eukaryota</taxon>
        <taxon>Viridiplantae</taxon>
        <taxon>Streptophyta</taxon>
        <taxon>Embryophyta</taxon>
        <taxon>Tracheophyta</taxon>
        <taxon>Spermatophyta</taxon>
        <taxon>Magnoliopsida</taxon>
        <taxon>eudicotyledons</taxon>
        <taxon>Gunneridae</taxon>
        <taxon>Pentapetalae</taxon>
        <taxon>rosids</taxon>
        <taxon>fabids</taxon>
        <taxon>Malpighiales</taxon>
        <taxon>Linaceae</taxon>
        <taxon>Linum</taxon>
    </lineage>
</organism>
<evidence type="ECO:0000313" key="3">
    <source>
        <dbReference type="Proteomes" id="UP001497516"/>
    </source>
</evidence>
<protein>
    <submittedName>
        <fullName evidence="2">Uncharacterized protein</fullName>
    </submittedName>
</protein>
<sequence length="132" mass="14272">MRGPSPVPGNLALFMGPRPYDPSTTTRPVSSTLGSSPVVPSATVKYGSDVPTPHRSDRVCLRLKHLGIYDTQFAPLTNSDSEPQVSSPLDAAHSLSSFVSYDNFKPAYCSFLAAVTLIDELHSYREAFADPQ</sequence>
<name>A0AAV2CF47_9ROSI</name>
<dbReference type="EMBL" id="OZ034813">
    <property type="protein sequence ID" value="CAL1355080.1"/>
    <property type="molecule type" value="Genomic_DNA"/>
</dbReference>
<evidence type="ECO:0000256" key="1">
    <source>
        <dbReference type="SAM" id="MobiDB-lite"/>
    </source>
</evidence>
<dbReference type="AlphaFoldDB" id="A0AAV2CF47"/>
<feature type="region of interest" description="Disordered" evidence="1">
    <location>
        <begin position="1"/>
        <end position="36"/>
    </location>
</feature>